<organism evidence="5 6">
    <name type="scientific">Streptomyces antimicrobicus</name>
    <dbReference type="NCBI Taxonomy" id="2883108"/>
    <lineage>
        <taxon>Bacteria</taxon>
        <taxon>Bacillati</taxon>
        <taxon>Actinomycetota</taxon>
        <taxon>Actinomycetes</taxon>
        <taxon>Kitasatosporales</taxon>
        <taxon>Streptomycetaceae</taxon>
        <taxon>Streptomyces</taxon>
    </lineage>
</organism>
<dbReference type="SMART" id="SM00345">
    <property type="entry name" value="HTH_GNTR"/>
    <property type="match status" value="1"/>
</dbReference>
<evidence type="ECO:0000313" key="6">
    <source>
        <dbReference type="Proteomes" id="UP001199054"/>
    </source>
</evidence>
<dbReference type="Gene3D" id="3.40.1410.10">
    <property type="entry name" value="Chorismate lyase-like"/>
    <property type="match status" value="1"/>
</dbReference>
<dbReference type="SMART" id="SM00866">
    <property type="entry name" value="UTRA"/>
    <property type="match status" value="1"/>
</dbReference>
<evidence type="ECO:0000256" key="3">
    <source>
        <dbReference type="ARBA" id="ARBA00023163"/>
    </source>
</evidence>
<dbReference type="PROSITE" id="PS50949">
    <property type="entry name" value="HTH_GNTR"/>
    <property type="match status" value="1"/>
</dbReference>
<dbReference type="EMBL" id="JAJAUY010000155">
    <property type="protein sequence ID" value="MCB5182874.1"/>
    <property type="molecule type" value="Genomic_DNA"/>
</dbReference>
<keyword evidence="6" id="KW-1185">Reference proteome</keyword>
<dbReference type="InterPro" id="IPR028978">
    <property type="entry name" value="Chorismate_lyase_/UTRA_dom_sf"/>
</dbReference>
<dbReference type="RefSeq" id="WP_226730049.1">
    <property type="nucleotide sequence ID" value="NZ_JAJAUY010000155.1"/>
</dbReference>
<dbReference type="Pfam" id="PF07702">
    <property type="entry name" value="UTRA"/>
    <property type="match status" value="1"/>
</dbReference>
<dbReference type="PANTHER" id="PTHR44846">
    <property type="entry name" value="MANNOSYL-D-GLYCERATE TRANSPORT/METABOLISM SYSTEM REPRESSOR MNGR-RELATED"/>
    <property type="match status" value="1"/>
</dbReference>
<dbReference type="Gene3D" id="1.10.10.10">
    <property type="entry name" value="Winged helix-like DNA-binding domain superfamily/Winged helix DNA-binding domain"/>
    <property type="match status" value="1"/>
</dbReference>
<proteinExistence type="predicted"/>
<dbReference type="InterPro" id="IPR036388">
    <property type="entry name" value="WH-like_DNA-bd_sf"/>
</dbReference>
<keyword evidence="3" id="KW-0804">Transcription</keyword>
<evidence type="ECO:0000313" key="5">
    <source>
        <dbReference type="EMBL" id="MCB5182874.1"/>
    </source>
</evidence>
<comment type="caution">
    <text evidence="5">The sequence shown here is derived from an EMBL/GenBank/DDBJ whole genome shotgun (WGS) entry which is preliminary data.</text>
</comment>
<sequence length="239" mass="25321">MSEGEGYAGIAAYYAERIRKGEIPAGSKLPSLRDVCDAHGVSMKTAARAFNQLKAWGLTIPKPGVGTIAAAPVSDNIEGRVKTYAATGRALAAGETSEILEIGTVAADEIVASRLDIEPGTPVAVRRRVVSRDGVPTHYSSSYYPSYVISAVPELMEPVSTGGSRELASERLGSAQKGVLEEVTCRFATEVEKSALGLTGSVQVMQIVRTVHLKDGRIVEVGVKIVSGSTPLKWYTDLE</sequence>
<feature type="domain" description="HTH gntR-type" evidence="4">
    <location>
        <begin position="4"/>
        <end position="72"/>
    </location>
</feature>
<gene>
    <name evidence="5" type="ORF">LG632_26385</name>
</gene>
<accession>A0ABS8BEC3</accession>
<evidence type="ECO:0000259" key="4">
    <source>
        <dbReference type="PROSITE" id="PS50949"/>
    </source>
</evidence>
<dbReference type="Proteomes" id="UP001199054">
    <property type="component" value="Unassembled WGS sequence"/>
</dbReference>
<keyword evidence="2" id="KW-0238">DNA-binding</keyword>
<dbReference type="InterPro" id="IPR050679">
    <property type="entry name" value="Bact_HTH_transcr_reg"/>
</dbReference>
<evidence type="ECO:0000256" key="2">
    <source>
        <dbReference type="ARBA" id="ARBA00023125"/>
    </source>
</evidence>
<protein>
    <submittedName>
        <fullName evidence="5">GntR family transcriptional regulator</fullName>
    </submittedName>
</protein>
<dbReference type="PANTHER" id="PTHR44846:SF17">
    <property type="entry name" value="GNTR-FAMILY TRANSCRIPTIONAL REGULATOR"/>
    <property type="match status" value="1"/>
</dbReference>
<keyword evidence="1" id="KW-0805">Transcription regulation</keyword>
<dbReference type="Pfam" id="PF00392">
    <property type="entry name" value="GntR"/>
    <property type="match status" value="1"/>
</dbReference>
<dbReference type="SUPFAM" id="SSF46785">
    <property type="entry name" value="Winged helix' DNA-binding domain"/>
    <property type="match status" value="1"/>
</dbReference>
<dbReference type="InterPro" id="IPR036390">
    <property type="entry name" value="WH_DNA-bd_sf"/>
</dbReference>
<reference evidence="5 6" key="1">
    <citation type="submission" date="2021-10" db="EMBL/GenBank/DDBJ databases">
        <title>Streptomyces sp. strain SMC 277, a novel streptomycete isolated from soil.</title>
        <authorList>
            <person name="Chanama M."/>
        </authorList>
    </citation>
    <scope>NUCLEOTIDE SEQUENCE [LARGE SCALE GENOMIC DNA]</scope>
    <source>
        <strain evidence="5 6">SMC 277</strain>
    </source>
</reference>
<dbReference type="SUPFAM" id="SSF64288">
    <property type="entry name" value="Chorismate lyase-like"/>
    <property type="match status" value="1"/>
</dbReference>
<evidence type="ECO:0000256" key="1">
    <source>
        <dbReference type="ARBA" id="ARBA00023015"/>
    </source>
</evidence>
<name>A0ABS8BEC3_9ACTN</name>
<dbReference type="InterPro" id="IPR000524">
    <property type="entry name" value="Tscrpt_reg_HTH_GntR"/>
</dbReference>
<dbReference type="InterPro" id="IPR011663">
    <property type="entry name" value="UTRA"/>
</dbReference>